<dbReference type="Proteomes" id="UP000038204">
    <property type="component" value="Unassembled WGS sequence"/>
</dbReference>
<dbReference type="InterPro" id="IPR012338">
    <property type="entry name" value="Beta-lactam/transpept-like"/>
</dbReference>
<dbReference type="InterPro" id="IPR032730">
    <property type="entry name" value="PBP1b_TM"/>
</dbReference>
<feature type="domain" description="Penicillin-binding protein transpeptidase" evidence="29">
    <location>
        <begin position="478"/>
        <end position="717"/>
    </location>
</feature>
<dbReference type="Gene3D" id="3.30.2060.10">
    <property type="entry name" value="Penicillin-binding protein 1b domain"/>
    <property type="match status" value="1"/>
</dbReference>
<name>A0A0T9NTI8_9GAMM</name>
<comment type="catalytic activity">
    <reaction evidence="21">
        <text>Preferential cleavage: (Ac)2-L-Lys-D-Ala-|-D-Ala. Also transpeptidation of peptidyl-alanyl moieties that are N-acyl substituents of D-alanine.</text>
        <dbReference type="EC" id="3.4.16.4"/>
    </reaction>
</comment>
<feature type="domain" description="Bifunctional transglycosylase second" evidence="32">
    <location>
        <begin position="118"/>
        <end position="202"/>
    </location>
</feature>
<dbReference type="Gene3D" id="1.20.5.100">
    <property type="entry name" value="Cytochrome c1, transmembrane anchor, C-terminal"/>
    <property type="match status" value="1"/>
</dbReference>
<feature type="compositionally biased region" description="Basic and acidic residues" evidence="27">
    <location>
        <begin position="1"/>
        <end position="10"/>
    </location>
</feature>
<comment type="pathway">
    <text evidence="3 25">Cell wall biogenesis; peptidoglycan biosynthesis.</text>
</comment>
<evidence type="ECO:0000256" key="16">
    <source>
        <dbReference type="ARBA" id="ARBA00023136"/>
    </source>
</evidence>
<evidence type="ECO:0000259" key="31">
    <source>
        <dbReference type="Pfam" id="PF14812"/>
    </source>
</evidence>
<evidence type="ECO:0000256" key="25">
    <source>
        <dbReference type="PIRNR" id="PIRNR002799"/>
    </source>
</evidence>
<dbReference type="NCBIfam" id="TIGR02071">
    <property type="entry name" value="PBP_1b"/>
    <property type="match status" value="1"/>
</dbReference>
<dbReference type="GO" id="GO:0008360">
    <property type="term" value="P:regulation of cell shape"/>
    <property type="evidence" value="ECO:0007669"/>
    <property type="project" value="UniProtKB-UniRule"/>
</dbReference>
<keyword evidence="12 25" id="KW-0808">Transferase</keyword>
<dbReference type="RefSeq" id="WP_025382639.1">
    <property type="nucleotide sequence ID" value="NZ_CABIHS010000044.1"/>
</dbReference>
<dbReference type="Pfam" id="PF00912">
    <property type="entry name" value="Transgly"/>
    <property type="match status" value="1"/>
</dbReference>
<gene>
    <name evidence="34" type="primary">mrcB</name>
    <name evidence="33" type="synonym">ponB</name>
    <name evidence="33" type="ORF">BF17_11985</name>
    <name evidence="34" type="ORF">ERS008667_00179</name>
</gene>
<dbReference type="InterPro" id="IPR050396">
    <property type="entry name" value="Glycosyltr_51/Transpeptidase"/>
</dbReference>
<keyword evidence="15 25" id="KW-0573">Peptidoglycan synthesis</keyword>
<dbReference type="GO" id="GO:0005886">
    <property type="term" value="C:plasma membrane"/>
    <property type="evidence" value="ECO:0007669"/>
    <property type="project" value="UniProtKB-SubCell"/>
</dbReference>
<keyword evidence="14 25" id="KW-0133">Cell shape</keyword>
<dbReference type="Pfam" id="PF14814">
    <property type="entry name" value="UB2H"/>
    <property type="match status" value="1"/>
</dbReference>
<comment type="subcellular location">
    <subcellularLocation>
        <location evidence="2">Cell inner membrane</location>
    </subcellularLocation>
</comment>
<sequence length="826" mass="91730">MSGDDREPIGRKGKKAQPKAAPKRPLRRRRDEDEYEEGYDEEQNDDDYDDEEEPMPRKVASRPPRKKRRWLGLLIKLFLIGAVALAIYGVYLDSQIRSRIDGKVWQLPAAVYGRMVNLEPGMSYSKKEMIALLEGMQYRQVSRMTRPGEFTVQNDSIDILRRPFDFPDGKEGQIRARLLFKNDRLAQIQNLDNQRDFGLFRLDPKLITMLQSPNGEQRLFVPRAGFPDLLVDTLLATEDRHFYEHDGVSPYSIARAVVANLTAGKAVQGGSTLTQQLVKNLFLTNERSLVRKLNEAYMALLMDYRYSKDRILELYLNEVYLGQSGGDQIRGFPLGSLYYFGRPVDELSLDQQAMLVGMVKGASLYNPWRNPKLALERRNLVLRLLQNQGIIDAELYTMLSARPLGVQPKGGVITPQPAFMQMVRQELQQKLGNKVNDLSGVKIFTTLDPVSQDAAEKAIEDGIPALRAARNMNDLEAAMVVVDRFSGEVRAMVGGSQPQFAGFNRAIQARRLVGSLAKPPTYLAALSEPDKYRLNTWLSDQPLSLKLSNGSLWQPKNYDRQFRGQVMLMDALVNSLNIPTVNLGMSVGLDQISATLQRLGIPKAAINPVPAMLLGAIDLTPVEVAQEYQTIASGGNRAPLSAVRSVIAEDGTVLYQSFPQAERMVPAQASYLTLYAMQQGVARGTSRSLSAKFGKYNLAAKTGTTNDLRDSWFAGIDGKEVAIAWIGRDNNGPTKLTGASGALTLYRRYLENQTPLPLILPPPEGISQMSIDSAGNFVCGEGSGVRVIPVWTENPQALCQGLAPTQDPTKPNGDGVADWIKEMFGQ</sequence>
<dbReference type="AlphaFoldDB" id="A0A0T9NTI8"/>
<dbReference type="GO" id="GO:0071555">
    <property type="term" value="P:cell wall organization"/>
    <property type="evidence" value="ECO:0007669"/>
    <property type="project" value="UniProtKB-UniRule"/>
</dbReference>
<dbReference type="PIRSF" id="PIRSF002799">
    <property type="entry name" value="PBP_1b"/>
    <property type="match status" value="1"/>
</dbReference>
<dbReference type="GO" id="GO:0008955">
    <property type="term" value="F:peptidoglycan glycosyltransferase activity"/>
    <property type="evidence" value="ECO:0007669"/>
    <property type="project" value="UniProtKB-UniRule"/>
</dbReference>
<comment type="function">
    <text evidence="1 25">Cell wall formation. Synthesis of cross-linked peptidoglycan from the lipid intermediates. The enzyme has a penicillin-insensitive transglycosylase N-terminal domain (formation of linear glycan strands) and a penicillin-sensitive transpeptidase C-terminal domain (cross-linking of the peptide subunits).</text>
</comment>
<evidence type="ECO:0000256" key="6">
    <source>
        <dbReference type="ARBA" id="ARBA00018637"/>
    </source>
</evidence>
<dbReference type="PATRIC" id="fig|367190.3.peg.2326"/>
<feature type="domain" description="Transglycosylase PBP1b N-terminal transmembrane" evidence="31">
    <location>
        <begin position="1"/>
        <end position="83"/>
    </location>
</feature>
<evidence type="ECO:0000256" key="10">
    <source>
        <dbReference type="ARBA" id="ARBA00022670"/>
    </source>
</evidence>
<dbReference type="Gene3D" id="1.10.3810.10">
    <property type="entry name" value="Biosynthetic peptidoglycan transglycosylase-like"/>
    <property type="match status" value="1"/>
</dbReference>
<dbReference type="GeneID" id="96664235"/>
<evidence type="ECO:0000256" key="2">
    <source>
        <dbReference type="ARBA" id="ARBA00004533"/>
    </source>
</evidence>
<evidence type="ECO:0000256" key="1">
    <source>
        <dbReference type="ARBA" id="ARBA00002624"/>
    </source>
</evidence>
<dbReference type="KEGG" id="ysi:BF17_11985"/>
<dbReference type="GO" id="GO:0009002">
    <property type="term" value="F:serine-type D-Ala-D-Ala carboxypeptidase activity"/>
    <property type="evidence" value="ECO:0007669"/>
    <property type="project" value="UniProtKB-EC"/>
</dbReference>
<dbReference type="GO" id="GO:0046677">
    <property type="term" value="P:response to antibiotic"/>
    <property type="evidence" value="ECO:0007669"/>
    <property type="project" value="UniProtKB-UniRule"/>
</dbReference>
<feature type="domain" description="Glycosyl transferase family 51" evidence="30">
    <location>
        <begin position="214"/>
        <end position="384"/>
    </location>
</feature>
<evidence type="ECO:0000256" key="11">
    <source>
        <dbReference type="ARBA" id="ARBA00022676"/>
    </source>
</evidence>
<evidence type="ECO:0000256" key="7">
    <source>
        <dbReference type="ARBA" id="ARBA00022475"/>
    </source>
</evidence>
<comment type="catalytic activity">
    <reaction evidence="22">
        <text>[GlcNAc-(1-&gt;4)-Mur2Ac(oyl-L-Ala-gamma-D-Glu-L-Lys-D-Ala-D-Ala)](n)-di-trans,octa-cis-undecaprenyl diphosphate + beta-D-GlcNAc-(1-&gt;4)-Mur2Ac(oyl-L-Ala-gamma-D-Glu-L-Lys-D-Ala-D-Ala)-di-trans,octa-cis-undecaprenyl diphosphate = [GlcNAc-(1-&gt;4)-Mur2Ac(oyl-L-Ala-gamma-D-Glu-L-Lys-D-Ala-D-Ala)](n+1)-di-trans,octa-cis-undecaprenyl diphosphate + di-trans,octa-cis-undecaprenyl diphosphate + H(+)</text>
        <dbReference type="Rhea" id="RHEA:23708"/>
        <dbReference type="Rhea" id="RHEA-COMP:9602"/>
        <dbReference type="Rhea" id="RHEA-COMP:9603"/>
        <dbReference type="ChEBI" id="CHEBI:15378"/>
        <dbReference type="ChEBI" id="CHEBI:58405"/>
        <dbReference type="ChEBI" id="CHEBI:60033"/>
        <dbReference type="ChEBI" id="CHEBI:78435"/>
        <dbReference type="EC" id="2.4.99.28"/>
    </reaction>
</comment>
<evidence type="ECO:0000313" key="36">
    <source>
        <dbReference type="Proteomes" id="UP000038204"/>
    </source>
</evidence>
<dbReference type="SUPFAM" id="SSF53955">
    <property type="entry name" value="Lysozyme-like"/>
    <property type="match status" value="1"/>
</dbReference>
<dbReference type="FunFam" id="3.40.710.10:FF:000006">
    <property type="entry name" value="Penicillin-binding protein 1B"/>
    <property type="match status" value="1"/>
</dbReference>
<evidence type="ECO:0000256" key="9">
    <source>
        <dbReference type="ARBA" id="ARBA00022645"/>
    </source>
</evidence>
<dbReference type="InterPro" id="IPR028166">
    <property type="entry name" value="UB2H"/>
</dbReference>
<dbReference type="InterPro" id="IPR023346">
    <property type="entry name" value="Lysozyme-like_dom_sf"/>
</dbReference>
<keyword evidence="28" id="KW-0812">Transmembrane</keyword>
<dbReference type="InterPro" id="IPR001264">
    <property type="entry name" value="Glyco_trans_51"/>
</dbReference>
<evidence type="ECO:0000256" key="12">
    <source>
        <dbReference type="ARBA" id="ARBA00022679"/>
    </source>
</evidence>
<dbReference type="Gene3D" id="3.40.710.10">
    <property type="entry name" value="DD-peptidase/beta-lactamase superfamily"/>
    <property type="match status" value="1"/>
</dbReference>
<keyword evidence="19 25" id="KW-0961">Cell wall biogenesis/degradation</keyword>
<dbReference type="InterPro" id="IPR011813">
    <property type="entry name" value="PBP_1b"/>
</dbReference>
<dbReference type="Proteomes" id="UP000019439">
    <property type="component" value="Chromosome"/>
</dbReference>
<evidence type="ECO:0000256" key="17">
    <source>
        <dbReference type="ARBA" id="ARBA00023251"/>
    </source>
</evidence>
<evidence type="ECO:0000256" key="13">
    <source>
        <dbReference type="ARBA" id="ARBA00022801"/>
    </source>
</evidence>
<dbReference type="Pfam" id="PF00905">
    <property type="entry name" value="Transpeptidase"/>
    <property type="match status" value="1"/>
</dbReference>
<keyword evidence="28" id="KW-1133">Transmembrane helix</keyword>
<evidence type="ECO:0000259" key="30">
    <source>
        <dbReference type="Pfam" id="PF00912"/>
    </source>
</evidence>
<evidence type="ECO:0000256" key="19">
    <source>
        <dbReference type="ARBA" id="ARBA00023316"/>
    </source>
</evidence>
<evidence type="ECO:0000313" key="34">
    <source>
        <dbReference type="EMBL" id="CNH27292.1"/>
    </source>
</evidence>
<dbReference type="PANTHER" id="PTHR32282:SF11">
    <property type="entry name" value="PENICILLIN-BINDING PROTEIN 1B"/>
    <property type="match status" value="1"/>
</dbReference>
<dbReference type="FunFam" id="1.10.3810.10:FF:000002">
    <property type="entry name" value="Penicillin-binding protein 1B"/>
    <property type="match status" value="1"/>
</dbReference>
<dbReference type="GO" id="GO:0008658">
    <property type="term" value="F:penicillin binding"/>
    <property type="evidence" value="ECO:0007669"/>
    <property type="project" value="UniProtKB-UniRule"/>
</dbReference>
<keyword evidence="17" id="KW-0046">Antibiotic resistance</keyword>
<keyword evidence="7" id="KW-1003">Cell membrane</keyword>
<evidence type="ECO:0000256" key="14">
    <source>
        <dbReference type="ARBA" id="ARBA00022960"/>
    </source>
</evidence>
<reference evidence="33 35" key="1">
    <citation type="journal article" date="2014" name="Genome Announc.">
        <title>Genome Sequence of Yersinia similis Y228T, a Member of the Yersinia pseudotuberculosis Complex.</title>
        <authorList>
            <person name="Sprague L.D."/>
            <person name="Neubauer H."/>
        </authorList>
    </citation>
    <scope>NUCLEOTIDE SEQUENCE [LARGE SCALE GENOMIC DNA]</scope>
    <source>
        <strain evidence="33 35">228</strain>
    </source>
</reference>
<feature type="active site" description="Proton donor; for transglycosylase activity" evidence="26">
    <location>
        <position position="238"/>
    </location>
</feature>
<evidence type="ECO:0000259" key="32">
    <source>
        <dbReference type="Pfam" id="PF14814"/>
    </source>
</evidence>
<evidence type="ECO:0000313" key="33">
    <source>
        <dbReference type="EMBL" id="AHK19948.1"/>
    </source>
</evidence>
<evidence type="ECO:0000256" key="23">
    <source>
        <dbReference type="ARBA" id="ARBA00060592"/>
    </source>
</evidence>
<proteinExistence type="inferred from homology"/>
<evidence type="ECO:0000256" key="28">
    <source>
        <dbReference type="SAM" id="Phobius"/>
    </source>
</evidence>
<evidence type="ECO:0000256" key="18">
    <source>
        <dbReference type="ARBA" id="ARBA00023268"/>
    </source>
</evidence>
<evidence type="ECO:0000256" key="26">
    <source>
        <dbReference type="PIRSR" id="PIRSR002799-1"/>
    </source>
</evidence>
<evidence type="ECO:0000256" key="5">
    <source>
        <dbReference type="ARBA" id="ARBA00007739"/>
    </source>
</evidence>
<dbReference type="InterPro" id="IPR036950">
    <property type="entry name" value="PBP_transglycosylase"/>
</dbReference>
<comment type="similarity">
    <text evidence="5 25">In the N-terminal section; belongs to the glycosyltransferase 51 family.</text>
</comment>
<evidence type="ECO:0000256" key="24">
    <source>
        <dbReference type="NCBIfam" id="TIGR02071"/>
    </source>
</evidence>
<evidence type="ECO:0000259" key="29">
    <source>
        <dbReference type="Pfam" id="PF00905"/>
    </source>
</evidence>
<feature type="active site" description="Acyl-ester intermediate; for transpeptidase activity" evidence="26">
    <location>
        <position position="515"/>
    </location>
</feature>
<dbReference type="NCBIfam" id="NF007061">
    <property type="entry name" value="PRK09506.1"/>
    <property type="match status" value="1"/>
</dbReference>
<keyword evidence="13" id="KW-0378">Hydrolase</keyword>
<accession>A0A0T9NTI8</accession>
<keyword evidence="9" id="KW-0121">Carboxypeptidase</keyword>
<dbReference type="EMBL" id="CP007230">
    <property type="protein sequence ID" value="AHK19948.1"/>
    <property type="molecule type" value="Genomic_DNA"/>
</dbReference>
<feature type="region of interest" description="Disordered" evidence="27">
    <location>
        <begin position="1"/>
        <end position="62"/>
    </location>
</feature>
<feature type="transmembrane region" description="Helical" evidence="28">
    <location>
        <begin position="70"/>
        <end position="91"/>
    </location>
</feature>
<keyword evidence="18" id="KW-0511">Multifunctional enzyme</keyword>
<dbReference type="InterPro" id="IPR001460">
    <property type="entry name" value="PCN-bd_Tpept"/>
</dbReference>
<evidence type="ECO:0000256" key="22">
    <source>
        <dbReference type="ARBA" id="ARBA00049902"/>
    </source>
</evidence>
<keyword evidence="35" id="KW-1185">Reference proteome</keyword>
<dbReference type="PANTHER" id="PTHR32282">
    <property type="entry name" value="BINDING PROTEIN TRANSPEPTIDASE, PUTATIVE-RELATED"/>
    <property type="match status" value="1"/>
</dbReference>
<evidence type="ECO:0000256" key="20">
    <source>
        <dbReference type="ARBA" id="ARBA00032454"/>
    </source>
</evidence>
<keyword evidence="11 25" id="KW-0328">Glycosyltransferase</keyword>
<keyword evidence="8" id="KW-0997">Cell inner membrane</keyword>
<feature type="compositionally biased region" description="Acidic residues" evidence="27">
    <location>
        <begin position="33"/>
        <end position="53"/>
    </location>
</feature>
<comment type="similarity">
    <text evidence="4 25">In the C-terminal section; belongs to the transpeptidase family.</text>
</comment>
<keyword evidence="16 28" id="KW-0472">Membrane</keyword>
<evidence type="ECO:0000256" key="3">
    <source>
        <dbReference type="ARBA" id="ARBA00004752"/>
    </source>
</evidence>
<protein>
    <recommendedName>
        <fullName evidence="6 24">Penicillin-binding protein 1B</fullName>
        <shortName evidence="25">PBP-1b</shortName>
        <shortName evidence="25">PBP1b</shortName>
    </recommendedName>
    <alternativeName>
        <fullName evidence="20 25">Murein polymerase</fullName>
    </alternativeName>
</protein>
<dbReference type="GO" id="GO:0009274">
    <property type="term" value="C:peptidoglycan-based cell wall"/>
    <property type="evidence" value="ECO:0007669"/>
    <property type="project" value="UniProtKB-UniRule"/>
</dbReference>
<evidence type="ECO:0000256" key="15">
    <source>
        <dbReference type="ARBA" id="ARBA00022984"/>
    </source>
</evidence>
<keyword evidence="10" id="KW-0645">Protease</keyword>
<evidence type="ECO:0000256" key="4">
    <source>
        <dbReference type="ARBA" id="ARBA00007090"/>
    </source>
</evidence>
<dbReference type="Pfam" id="PF14812">
    <property type="entry name" value="PBP1_TM"/>
    <property type="match status" value="1"/>
</dbReference>
<comment type="pathway">
    <text evidence="23">Glycan biosynthesis.</text>
</comment>
<dbReference type="GO" id="GO:0009252">
    <property type="term" value="P:peptidoglycan biosynthetic process"/>
    <property type="evidence" value="ECO:0007669"/>
    <property type="project" value="UniProtKB-UniRule"/>
</dbReference>
<dbReference type="EMBL" id="CQBK01000001">
    <property type="protein sequence ID" value="CNH27292.1"/>
    <property type="molecule type" value="Genomic_DNA"/>
</dbReference>
<evidence type="ECO:0000256" key="8">
    <source>
        <dbReference type="ARBA" id="ARBA00022519"/>
    </source>
</evidence>
<dbReference type="GO" id="GO:0030288">
    <property type="term" value="C:outer membrane-bounded periplasmic space"/>
    <property type="evidence" value="ECO:0007669"/>
    <property type="project" value="TreeGrafter"/>
</dbReference>
<evidence type="ECO:0000313" key="35">
    <source>
        <dbReference type="Proteomes" id="UP000019439"/>
    </source>
</evidence>
<evidence type="ECO:0000256" key="27">
    <source>
        <dbReference type="SAM" id="MobiDB-lite"/>
    </source>
</evidence>
<organism evidence="34 36">
    <name type="scientific">Yersinia similis</name>
    <dbReference type="NCBI Taxonomy" id="367190"/>
    <lineage>
        <taxon>Bacteria</taxon>
        <taxon>Pseudomonadati</taxon>
        <taxon>Pseudomonadota</taxon>
        <taxon>Gammaproteobacteria</taxon>
        <taxon>Enterobacterales</taxon>
        <taxon>Yersiniaceae</taxon>
        <taxon>Yersinia</taxon>
    </lineage>
</organism>
<dbReference type="GO" id="GO:0006508">
    <property type="term" value="P:proteolysis"/>
    <property type="evidence" value="ECO:0007669"/>
    <property type="project" value="UniProtKB-KW"/>
</dbReference>
<feature type="compositionally biased region" description="Basic residues" evidence="27">
    <location>
        <begin position="11"/>
        <end position="28"/>
    </location>
</feature>
<evidence type="ECO:0000256" key="21">
    <source>
        <dbReference type="ARBA" id="ARBA00034000"/>
    </source>
</evidence>
<dbReference type="SUPFAM" id="SSF56601">
    <property type="entry name" value="beta-lactamase/transpeptidase-like"/>
    <property type="match status" value="1"/>
</dbReference>
<reference evidence="34 36" key="2">
    <citation type="submission" date="2015-03" db="EMBL/GenBank/DDBJ databases">
        <authorList>
            <person name="Murphy D."/>
        </authorList>
    </citation>
    <scope>NUCLEOTIDE SEQUENCE [LARGE SCALE GENOMIC DNA]</scope>
    <source>
        <strain evidence="34 36">Y233</strain>
    </source>
</reference>
<dbReference type="UniPathway" id="UPA00219"/>